<protein>
    <submittedName>
        <fullName evidence="1">Uncharacterized protein</fullName>
    </submittedName>
</protein>
<gene>
    <name evidence="1" type="ORF">SETIT_2G374600v2</name>
</gene>
<reference evidence="1" key="1">
    <citation type="journal article" date="2012" name="Nat. Biotechnol.">
        <title>Reference genome sequence of the model plant Setaria.</title>
        <authorList>
            <person name="Bennetzen J.L."/>
            <person name="Schmutz J."/>
            <person name="Wang H."/>
            <person name="Percifield R."/>
            <person name="Hawkins J."/>
            <person name="Pontaroli A.C."/>
            <person name="Estep M."/>
            <person name="Feng L."/>
            <person name="Vaughn J.N."/>
            <person name="Grimwood J."/>
            <person name="Jenkins J."/>
            <person name="Barry K."/>
            <person name="Lindquist E."/>
            <person name="Hellsten U."/>
            <person name="Deshpande S."/>
            <person name="Wang X."/>
            <person name="Wu X."/>
            <person name="Mitros T."/>
            <person name="Triplett J."/>
            <person name="Yang X."/>
            <person name="Ye C.Y."/>
            <person name="Mauro-Herrera M."/>
            <person name="Wang L."/>
            <person name="Li P."/>
            <person name="Sharma M."/>
            <person name="Sharma R."/>
            <person name="Ronald P.C."/>
            <person name="Panaud O."/>
            <person name="Kellogg E.A."/>
            <person name="Brutnell T.P."/>
            <person name="Doust A.N."/>
            <person name="Tuskan G.A."/>
            <person name="Rokhsar D."/>
            <person name="Devos K.M."/>
        </authorList>
    </citation>
    <scope>NUCLEOTIDE SEQUENCE [LARGE SCALE GENOMIC DNA]</scope>
    <source>
        <strain evidence="1">Yugu1</strain>
    </source>
</reference>
<accession>A0A368Q7L1</accession>
<proteinExistence type="predicted"/>
<evidence type="ECO:0000313" key="1">
    <source>
        <dbReference type="EMBL" id="RCV13794.1"/>
    </source>
</evidence>
<dbReference type="EMBL" id="CM003529">
    <property type="protein sequence ID" value="RCV13795.1"/>
    <property type="molecule type" value="Genomic_DNA"/>
</dbReference>
<dbReference type="AlphaFoldDB" id="A0A368Q7L1"/>
<reference evidence="1" key="2">
    <citation type="submission" date="2015-07" db="EMBL/GenBank/DDBJ databases">
        <authorList>
            <person name="Noorani M."/>
        </authorList>
    </citation>
    <scope>NUCLEOTIDE SEQUENCE</scope>
    <source>
        <strain evidence="1">Yugu1</strain>
    </source>
</reference>
<organism evidence="1">
    <name type="scientific">Setaria italica</name>
    <name type="common">Foxtail millet</name>
    <name type="synonym">Panicum italicum</name>
    <dbReference type="NCBI Taxonomy" id="4555"/>
    <lineage>
        <taxon>Eukaryota</taxon>
        <taxon>Viridiplantae</taxon>
        <taxon>Streptophyta</taxon>
        <taxon>Embryophyta</taxon>
        <taxon>Tracheophyta</taxon>
        <taxon>Spermatophyta</taxon>
        <taxon>Magnoliopsida</taxon>
        <taxon>Liliopsida</taxon>
        <taxon>Poales</taxon>
        <taxon>Poaceae</taxon>
        <taxon>PACMAD clade</taxon>
        <taxon>Panicoideae</taxon>
        <taxon>Panicodae</taxon>
        <taxon>Paniceae</taxon>
        <taxon>Cenchrinae</taxon>
        <taxon>Setaria</taxon>
    </lineage>
</organism>
<name>A0A368Q7L1_SETIT</name>
<dbReference type="EMBL" id="CM003529">
    <property type="protein sequence ID" value="RCV13794.1"/>
    <property type="molecule type" value="Genomic_DNA"/>
</dbReference>
<sequence length="70" mass="7885">MRSSISCHIAKQYTAHLLDVACIFGLHSNVQSILRNLACIFKGRQPISFLQAVHMVHEPWKGSTTFCEGR</sequence>